<evidence type="ECO:0000313" key="2">
    <source>
        <dbReference type="Proteomes" id="UP000023268"/>
    </source>
</evidence>
<organism evidence="1 2">
    <name type="scientific">Hylemonella gracilis str. Niagara R</name>
    <dbReference type="NCBI Taxonomy" id="1458275"/>
    <lineage>
        <taxon>Bacteria</taxon>
        <taxon>Pseudomonadati</taxon>
        <taxon>Pseudomonadota</taxon>
        <taxon>Betaproteobacteria</taxon>
        <taxon>Burkholderiales</taxon>
        <taxon>Comamonadaceae</taxon>
        <taxon>Hylemonella</taxon>
    </lineage>
</organism>
<dbReference type="EMBL" id="JEMG01000001">
    <property type="protein sequence ID" value="EYC52856.1"/>
    <property type="molecule type" value="Genomic_DNA"/>
</dbReference>
<sequence length="154" mass="16170">MMLAMLPRRCLLLALLVLLPLRGWAGMVMATEMATALPMPSAPLTQALPVDQSTAAEECHGGHGATPTVNDRRVPIDHGLHEVIVHDAAQDTSHTQHDSSSCANCVYCQTCHTVALTPPLNGLGLSWASASLPWGDLPADLSATPLPGDKPPIA</sequence>
<evidence type="ECO:0008006" key="3">
    <source>
        <dbReference type="Google" id="ProtNLM"/>
    </source>
</evidence>
<proteinExistence type="predicted"/>
<dbReference type="Proteomes" id="UP000023268">
    <property type="component" value="Unassembled WGS sequence"/>
</dbReference>
<comment type="caution">
    <text evidence="1">The sequence shown here is derived from an EMBL/GenBank/DDBJ whole genome shotgun (WGS) entry which is preliminary data.</text>
</comment>
<protein>
    <recommendedName>
        <fullName evidence="3">DUF2946 domain-containing protein</fullName>
    </recommendedName>
</protein>
<reference evidence="1 2" key="1">
    <citation type="submission" date="2014-02" db="EMBL/GenBank/DDBJ databases">
        <title>Draft Genome of Hylemonella gracilis isolated from the Niagara River.</title>
        <authorList>
            <person name="Pawlowski D.R."/>
            <person name="Koudelka G.B."/>
        </authorList>
    </citation>
    <scope>NUCLEOTIDE SEQUENCE [LARGE SCALE GENOMIC DNA]</scope>
    <source>
        <strain evidence="1 2">Niagara R</strain>
    </source>
</reference>
<dbReference type="AlphaFoldDB" id="A0A016XLY1"/>
<name>A0A016XLY1_9BURK</name>
<evidence type="ECO:0000313" key="1">
    <source>
        <dbReference type="EMBL" id="EYC52856.1"/>
    </source>
</evidence>
<gene>
    <name evidence="1" type="ORF">AZ34_09775</name>
</gene>
<dbReference type="STRING" id="1458275.AZ34_09775"/>
<accession>A0A016XLY1</accession>
<dbReference type="eggNOG" id="ENOG5033DDH">
    <property type="taxonomic scope" value="Bacteria"/>
</dbReference>